<evidence type="ECO:0008006" key="5">
    <source>
        <dbReference type="Google" id="ProtNLM"/>
    </source>
</evidence>
<protein>
    <recommendedName>
        <fullName evidence="5">Heme utilization protein</fullName>
    </recommendedName>
</protein>
<sequence length="197" mass="19216">MKQKMVLAVAVLALSTTAFAGGPAPGMNSSIAANANGGVSGALGIGGFAVSNDTSSTVNGNYSASMYGPGQSAGSFTAGNQSFANTAVTFGTNAGFTNTHSIANTNAGNGNNGVTSTYGQNNFTNTGFSISSNTGSEDFGTSTFSAKGAGDSDQSGWADATGTSTANADGFVGVAGAGFGSFGSFEGSMSKTGFDRW</sequence>
<evidence type="ECO:0000256" key="2">
    <source>
        <dbReference type="SAM" id="SignalP"/>
    </source>
</evidence>
<dbReference type="RefSeq" id="WP_107153583.1">
    <property type="nucleotide sequence ID" value="NZ_PYUC01000016.1"/>
</dbReference>
<accession>A0A2T3XMQ6</accession>
<feature type="region of interest" description="Disordered" evidence="1">
    <location>
        <begin position="142"/>
        <end position="161"/>
    </location>
</feature>
<evidence type="ECO:0000313" key="4">
    <source>
        <dbReference type="Proteomes" id="UP000240638"/>
    </source>
</evidence>
<comment type="caution">
    <text evidence="3">The sequence shown here is derived from an EMBL/GenBank/DDBJ whole genome shotgun (WGS) entry which is preliminary data.</text>
</comment>
<dbReference type="Proteomes" id="UP000240638">
    <property type="component" value="Unassembled WGS sequence"/>
</dbReference>
<reference evidence="3 4" key="1">
    <citation type="submission" date="2018-03" db="EMBL/GenBank/DDBJ databases">
        <title>Whole genome analyses suggest that Burkholderia sensu lato contains two further novel genera in the rhizoxinica-symbiotica group Mycetohabitans gen. nov., and Trinickia gen. nov.: implications for the evolution of diazotrophy and nodulation in the Burkholderiaceae.</title>
        <authorList>
            <person name="Estrada De Los Santos P."/>
            <person name="Palmer M."/>
            <person name="Chavez-Ramirez B."/>
            <person name="Steenkamp E.T."/>
            <person name="Hirsch A.M."/>
            <person name="Manyaka P."/>
            <person name="Maluk M."/>
            <person name="Lafos M."/>
            <person name="Crook M."/>
            <person name="Gross E."/>
            <person name="Simon M.F."/>
            <person name="Bueno Dos Reis Junior F."/>
            <person name="Poole P.S."/>
            <person name="Venter S.N."/>
            <person name="James E.K."/>
        </authorList>
    </citation>
    <scope>NUCLEOTIDE SEQUENCE [LARGE SCALE GENOMIC DNA]</scope>
    <source>
        <strain evidence="3 4">JPY-366</strain>
    </source>
</reference>
<keyword evidence="2" id="KW-0732">Signal</keyword>
<organism evidence="3 4">
    <name type="scientific">Trinickia symbiotica</name>
    <dbReference type="NCBI Taxonomy" id="863227"/>
    <lineage>
        <taxon>Bacteria</taxon>
        <taxon>Pseudomonadati</taxon>
        <taxon>Pseudomonadota</taxon>
        <taxon>Betaproteobacteria</taxon>
        <taxon>Burkholderiales</taxon>
        <taxon>Burkholderiaceae</taxon>
        <taxon>Trinickia</taxon>
    </lineage>
</organism>
<dbReference type="EMBL" id="PYUC01000016">
    <property type="protein sequence ID" value="PTB17801.1"/>
    <property type="molecule type" value="Genomic_DNA"/>
</dbReference>
<feature type="chain" id="PRO_5015548471" description="Heme utilization protein" evidence="2">
    <location>
        <begin position="21"/>
        <end position="197"/>
    </location>
</feature>
<proteinExistence type="predicted"/>
<name>A0A2T3XMQ6_9BURK</name>
<dbReference type="AlphaFoldDB" id="A0A2T3XMQ6"/>
<evidence type="ECO:0000256" key="1">
    <source>
        <dbReference type="SAM" id="MobiDB-lite"/>
    </source>
</evidence>
<evidence type="ECO:0000313" key="3">
    <source>
        <dbReference type="EMBL" id="PTB17801.1"/>
    </source>
</evidence>
<feature type="signal peptide" evidence="2">
    <location>
        <begin position="1"/>
        <end position="20"/>
    </location>
</feature>
<gene>
    <name evidence="3" type="ORF">C9I57_26670</name>
</gene>